<keyword evidence="3" id="KW-0378">Hydrolase</keyword>
<dbReference type="EMBL" id="CP041186">
    <property type="protein sequence ID" value="QDG50099.1"/>
    <property type="molecule type" value="Genomic_DNA"/>
</dbReference>
<dbReference type="AlphaFoldDB" id="A0A4Y6PPS1"/>
<dbReference type="InterPro" id="IPR053145">
    <property type="entry name" value="AB_hydrolase_Est10"/>
</dbReference>
<dbReference type="PANTHER" id="PTHR43265">
    <property type="entry name" value="ESTERASE ESTD"/>
    <property type="match status" value="1"/>
</dbReference>
<evidence type="ECO:0000259" key="2">
    <source>
        <dbReference type="Pfam" id="PF12146"/>
    </source>
</evidence>
<accession>A0A4Y6PPS1</accession>
<protein>
    <submittedName>
        <fullName evidence="3">Alpha/beta fold hydrolase</fullName>
    </submittedName>
</protein>
<name>A0A4Y6PPS1_PERCE</name>
<keyword evidence="4" id="KW-1185">Reference proteome</keyword>
<keyword evidence="1" id="KW-0732">Signal</keyword>
<evidence type="ECO:0000256" key="1">
    <source>
        <dbReference type="SAM" id="SignalP"/>
    </source>
</evidence>
<dbReference type="RefSeq" id="WP_141196595.1">
    <property type="nucleotide sequence ID" value="NZ_CP041186.1"/>
</dbReference>
<gene>
    <name evidence="3" type="ORF">FIV42_04920</name>
</gene>
<organism evidence="3 4">
    <name type="scientific">Persicimonas caeni</name>
    <dbReference type="NCBI Taxonomy" id="2292766"/>
    <lineage>
        <taxon>Bacteria</taxon>
        <taxon>Deltaproteobacteria</taxon>
        <taxon>Bradymonadales</taxon>
        <taxon>Bradymonadaceae</taxon>
        <taxon>Persicimonas</taxon>
    </lineage>
</organism>
<feature type="domain" description="Serine aminopeptidase S33" evidence="2">
    <location>
        <begin position="140"/>
        <end position="365"/>
    </location>
</feature>
<dbReference type="OrthoDB" id="1412847at2"/>
<evidence type="ECO:0000313" key="4">
    <source>
        <dbReference type="Proteomes" id="UP000315995"/>
    </source>
</evidence>
<feature type="chain" id="PRO_5030106200" evidence="1">
    <location>
        <begin position="19"/>
        <end position="414"/>
    </location>
</feature>
<sequence length="414" mass="45017">MPRIVRISRLLAGIALLAAVGSGCSTVQQTLCETPAPQANGKAQPDGLDAPVADCDCSKEQKTAEAQAPEKQETAEPHVIAKQAFSFTSKGDELAGVIDRPETITEPLPAVVVLHDSGPMNRRGLFKGALGLELPVEVPVYQEIAENLAQNGYVVMRFDKRTCVDGGPPWCKYPRDYIEDHREKLASTLMADAKAAVTALRKRKDVDPTRVYILGHGQGAELALAVAGDVEPRGLVLLAPSPYPVDEVVLHQTQASRDHLAKRRKAEGNTTMGTLLQQQLDALETTHEKQKKAFEKLRADEEMDGDVLGAPETTWAGLFELHDRAMASVKNSQVPVLALFGEHDLDIPSDSAEKFQTQLGRSRKSEVMLLPDVTRVMVGLGEEQGDTTQVSEDVHQAILHFFGELDKAPTEPES</sequence>
<dbReference type="SUPFAM" id="SSF53474">
    <property type="entry name" value="alpha/beta-Hydrolases"/>
    <property type="match status" value="1"/>
</dbReference>
<dbReference type="PROSITE" id="PS51257">
    <property type="entry name" value="PROKAR_LIPOPROTEIN"/>
    <property type="match status" value="1"/>
</dbReference>
<dbReference type="PANTHER" id="PTHR43265:SF1">
    <property type="entry name" value="ESTERASE ESTD"/>
    <property type="match status" value="1"/>
</dbReference>
<dbReference type="Proteomes" id="UP000315995">
    <property type="component" value="Chromosome"/>
</dbReference>
<evidence type="ECO:0000313" key="3">
    <source>
        <dbReference type="EMBL" id="QDG50099.1"/>
    </source>
</evidence>
<feature type="signal peptide" evidence="1">
    <location>
        <begin position="1"/>
        <end position="18"/>
    </location>
</feature>
<dbReference type="GO" id="GO:0052689">
    <property type="term" value="F:carboxylic ester hydrolase activity"/>
    <property type="evidence" value="ECO:0007669"/>
    <property type="project" value="TreeGrafter"/>
</dbReference>
<reference evidence="3 4" key="1">
    <citation type="submission" date="2019-06" db="EMBL/GenBank/DDBJ databases">
        <title>Persicimonas caeni gen. nov., sp. nov., a predatory bacterium isolated from solar saltern.</title>
        <authorList>
            <person name="Wang S."/>
        </authorList>
    </citation>
    <scope>NUCLEOTIDE SEQUENCE [LARGE SCALE GENOMIC DNA]</scope>
    <source>
        <strain evidence="3 4">YN101</strain>
    </source>
</reference>
<dbReference type="InterPro" id="IPR029058">
    <property type="entry name" value="AB_hydrolase_fold"/>
</dbReference>
<proteinExistence type="predicted"/>
<dbReference type="InterPro" id="IPR022742">
    <property type="entry name" value="Hydrolase_4"/>
</dbReference>
<dbReference type="Gene3D" id="3.40.50.1820">
    <property type="entry name" value="alpha/beta hydrolase"/>
    <property type="match status" value="1"/>
</dbReference>
<dbReference type="Pfam" id="PF12146">
    <property type="entry name" value="Hydrolase_4"/>
    <property type="match status" value="1"/>
</dbReference>
<accession>A0A5B8Y0A8</accession>